<proteinExistence type="inferred from homology"/>
<dbReference type="Pfam" id="PF25967">
    <property type="entry name" value="RND-MFP_C"/>
    <property type="match status" value="1"/>
</dbReference>
<dbReference type="InterPro" id="IPR058627">
    <property type="entry name" value="MdtA-like_C"/>
</dbReference>
<evidence type="ECO:0000256" key="1">
    <source>
        <dbReference type="ARBA" id="ARBA00004196"/>
    </source>
</evidence>
<accession>A0A1H4FEG6</accession>
<dbReference type="Pfam" id="PF25876">
    <property type="entry name" value="HH_MFP_RND"/>
    <property type="match status" value="1"/>
</dbReference>
<keyword evidence="3" id="KW-0175">Coiled coil</keyword>
<evidence type="ECO:0000256" key="2">
    <source>
        <dbReference type="ARBA" id="ARBA00009477"/>
    </source>
</evidence>
<dbReference type="InterPro" id="IPR006143">
    <property type="entry name" value="RND_pump_MFP"/>
</dbReference>
<dbReference type="NCBIfam" id="TIGR01730">
    <property type="entry name" value="RND_mfp"/>
    <property type="match status" value="1"/>
</dbReference>
<dbReference type="InterPro" id="IPR058626">
    <property type="entry name" value="MdtA-like_b-barrel"/>
</dbReference>
<dbReference type="Pfam" id="PF25944">
    <property type="entry name" value="Beta-barrel_RND"/>
    <property type="match status" value="1"/>
</dbReference>
<dbReference type="GO" id="GO:0022857">
    <property type="term" value="F:transmembrane transporter activity"/>
    <property type="evidence" value="ECO:0007669"/>
    <property type="project" value="InterPro"/>
</dbReference>
<dbReference type="Gene3D" id="2.40.420.20">
    <property type="match status" value="1"/>
</dbReference>
<dbReference type="Gene3D" id="1.10.287.470">
    <property type="entry name" value="Helix hairpin bin"/>
    <property type="match status" value="1"/>
</dbReference>
<dbReference type="SUPFAM" id="SSF111369">
    <property type="entry name" value="HlyD-like secretion proteins"/>
    <property type="match status" value="1"/>
</dbReference>
<evidence type="ECO:0000259" key="8">
    <source>
        <dbReference type="Pfam" id="PF25967"/>
    </source>
</evidence>
<evidence type="ECO:0000256" key="4">
    <source>
        <dbReference type="SAM" id="MobiDB-lite"/>
    </source>
</evidence>
<evidence type="ECO:0000313" key="9">
    <source>
        <dbReference type="EMBL" id="SEA95417.1"/>
    </source>
</evidence>
<feature type="domain" description="Multidrug resistance protein MdtA-like beta-barrel" evidence="7">
    <location>
        <begin position="220"/>
        <end position="300"/>
    </location>
</feature>
<evidence type="ECO:0000259" key="7">
    <source>
        <dbReference type="Pfam" id="PF25944"/>
    </source>
</evidence>
<feature type="domain" description="Multidrug resistance protein MdtA-like alpha-helical hairpin" evidence="5">
    <location>
        <begin position="114"/>
        <end position="182"/>
    </location>
</feature>
<dbReference type="STRING" id="83784.SAMN05192564_104298"/>
<evidence type="ECO:0000259" key="5">
    <source>
        <dbReference type="Pfam" id="PF25876"/>
    </source>
</evidence>
<keyword evidence="10" id="KW-1185">Reference proteome</keyword>
<dbReference type="Gene3D" id="2.40.30.170">
    <property type="match status" value="1"/>
</dbReference>
<feature type="domain" description="Multidrug resistance protein MdtA-like barrel-sandwich hybrid" evidence="6">
    <location>
        <begin position="72"/>
        <end position="212"/>
    </location>
</feature>
<dbReference type="AlphaFoldDB" id="A0A1H4FEG6"/>
<dbReference type="RefSeq" id="WP_090534466.1">
    <property type="nucleotide sequence ID" value="NZ_FNRQ01000004.1"/>
</dbReference>
<comment type="subcellular location">
    <subcellularLocation>
        <location evidence="1">Cell envelope</location>
    </subcellularLocation>
</comment>
<dbReference type="FunFam" id="2.40.420.20:FF:000001">
    <property type="entry name" value="Efflux RND transporter periplasmic adaptor subunit"/>
    <property type="match status" value="1"/>
</dbReference>
<organism evidence="9 10">
    <name type="scientific">Paraburkholderia sartisoli</name>
    <dbReference type="NCBI Taxonomy" id="83784"/>
    <lineage>
        <taxon>Bacteria</taxon>
        <taxon>Pseudomonadati</taxon>
        <taxon>Pseudomonadota</taxon>
        <taxon>Betaproteobacteria</taxon>
        <taxon>Burkholderiales</taxon>
        <taxon>Burkholderiaceae</taxon>
        <taxon>Paraburkholderia</taxon>
    </lineage>
</organism>
<feature type="domain" description="Multidrug resistance protein MdtA-like C-terminal permuted SH3" evidence="8">
    <location>
        <begin position="308"/>
        <end position="368"/>
    </location>
</feature>
<reference evidence="10" key="1">
    <citation type="submission" date="2016-10" db="EMBL/GenBank/DDBJ databases">
        <authorList>
            <person name="Varghese N."/>
            <person name="Submissions S."/>
        </authorList>
    </citation>
    <scope>NUCLEOTIDE SEQUENCE [LARGE SCALE GENOMIC DNA]</scope>
    <source>
        <strain evidence="10">LMG 24000</strain>
    </source>
</reference>
<sequence length="408" mass="43213">MSIFNLSRPRLTIAVVSVLVVAGLGTLGAIRVDARAPAQAAPTIVPEVDVATVIEKTITDWQTYSGRLEAVEKVEIRPQVSGTIVSVNFKDGALVKKGDTLFVIDPRPYAAEVDRAEAQLAAAQARTGYTQSDWERAQRLLADNAIAKRDYDEKQNAAREASANLKAAAAALETAKINLGYTNIVAPVAGRVSRAEITVGNVVSAGAGAAPLTTLVSVSPIYASFDADEQTYLKYISHVKDGRKVPVDLGLADESGYSRSGSIDSVDNRLDTSSGTIRVRARFDNSDGTLVPGLYARIKVGGSAPHPALLIDDAAVGTDQDKQFVFVVDKDNHVVYREVQLGGQQGNLRVVTSGLKSGDRIVVNGTQRVRPGAEVRAHMVPMTGDTDPNGAPLAQTKTPARATTAKNS</sequence>
<feature type="region of interest" description="Disordered" evidence="4">
    <location>
        <begin position="380"/>
        <end position="408"/>
    </location>
</feature>
<name>A0A1H4FEG6_9BURK</name>
<protein>
    <submittedName>
        <fullName evidence="9">Membrane fusion protein, multidrug efflux system</fullName>
    </submittedName>
</protein>
<dbReference type="Proteomes" id="UP000198638">
    <property type="component" value="Unassembled WGS sequence"/>
</dbReference>
<gene>
    <name evidence="9" type="ORF">SAMN05192564_104298</name>
</gene>
<dbReference type="EMBL" id="FNRQ01000004">
    <property type="protein sequence ID" value="SEA95417.1"/>
    <property type="molecule type" value="Genomic_DNA"/>
</dbReference>
<dbReference type="GO" id="GO:0005886">
    <property type="term" value="C:plasma membrane"/>
    <property type="evidence" value="ECO:0007669"/>
    <property type="project" value="UniProtKB-SubCell"/>
</dbReference>
<dbReference type="InterPro" id="IPR058624">
    <property type="entry name" value="MdtA-like_HH"/>
</dbReference>
<dbReference type="InterPro" id="IPR058625">
    <property type="entry name" value="MdtA-like_BSH"/>
</dbReference>
<evidence type="ECO:0000259" key="6">
    <source>
        <dbReference type="Pfam" id="PF25917"/>
    </source>
</evidence>
<comment type="similarity">
    <text evidence="2">Belongs to the membrane fusion protein (MFP) (TC 8.A.1) family.</text>
</comment>
<dbReference type="Gene3D" id="2.40.50.100">
    <property type="match status" value="1"/>
</dbReference>
<dbReference type="PANTHER" id="PTHR30158:SF10">
    <property type="entry name" value="CATION EFFLUX PUMP"/>
    <property type="match status" value="1"/>
</dbReference>
<evidence type="ECO:0000313" key="10">
    <source>
        <dbReference type="Proteomes" id="UP000198638"/>
    </source>
</evidence>
<dbReference type="PANTHER" id="PTHR30158">
    <property type="entry name" value="ACRA/E-RELATED COMPONENT OF DRUG EFFLUX TRANSPORTER"/>
    <property type="match status" value="1"/>
</dbReference>
<dbReference type="Pfam" id="PF25917">
    <property type="entry name" value="BSH_RND"/>
    <property type="match status" value="1"/>
</dbReference>
<dbReference type="GO" id="GO:0046677">
    <property type="term" value="P:response to antibiotic"/>
    <property type="evidence" value="ECO:0007669"/>
    <property type="project" value="TreeGrafter"/>
</dbReference>
<dbReference type="OrthoDB" id="9783047at2"/>
<feature type="coiled-coil region" evidence="3">
    <location>
        <begin position="137"/>
        <end position="178"/>
    </location>
</feature>
<evidence type="ECO:0000256" key="3">
    <source>
        <dbReference type="SAM" id="Coils"/>
    </source>
</evidence>